<dbReference type="STRING" id="406817.XNC1_2457"/>
<evidence type="ECO:0000313" key="1">
    <source>
        <dbReference type="EMBL" id="CBJ90516.1"/>
    </source>
</evidence>
<dbReference type="AlphaFoldDB" id="D3VGT0"/>
<sequence>MMNFSNSGYRKCAEFTLPSAEEVFTCMRGRVPFVIRGGAERWVAKTKWTWDYFQKKSGHHIIKVFRSSNGKDNKYISIGDYIDYIKYADEPDLCMAVFTLF</sequence>
<protein>
    <submittedName>
        <fullName evidence="1">Uncharacterized protein</fullName>
    </submittedName>
</protein>
<dbReference type="Gene3D" id="2.60.120.650">
    <property type="entry name" value="Cupin"/>
    <property type="match status" value="1"/>
</dbReference>
<dbReference type="SUPFAM" id="SSF51197">
    <property type="entry name" value="Clavaminate synthase-like"/>
    <property type="match status" value="1"/>
</dbReference>
<keyword evidence="2" id="KW-1185">Reference proteome</keyword>
<evidence type="ECO:0000313" key="2">
    <source>
        <dbReference type="Proteomes" id="UP000008075"/>
    </source>
</evidence>
<dbReference type="RefSeq" id="WP_013184459.1">
    <property type="nucleotide sequence ID" value="NC_014228.1"/>
</dbReference>
<dbReference type="HOGENOM" id="CLU_2290602_0_0_6"/>
<dbReference type="KEGG" id="xne:XNC1_2457"/>
<organism evidence="1 2">
    <name type="scientific">Xenorhabdus nematophila (strain ATCC 19061 / DSM 3370 / CCUG 14189 / LMG 1036 / NCIMB 9965 / AN6)</name>
    <dbReference type="NCBI Taxonomy" id="406817"/>
    <lineage>
        <taxon>Bacteria</taxon>
        <taxon>Pseudomonadati</taxon>
        <taxon>Pseudomonadota</taxon>
        <taxon>Gammaproteobacteria</taxon>
        <taxon>Enterobacterales</taxon>
        <taxon>Morganellaceae</taxon>
        <taxon>Xenorhabdus</taxon>
    </lineage>
</organism>
<dbReference type="EMBL" id="FN667742">
    <property type="protein sequence ID" value="CBJ90516.1"/>
    <property type="molecule type" value="Genomic_DNA"/>
</dbReference>
<name>D3VGT0_XENNA</name>
<reference evidence="1 2" key="1">
    <citation type="journal article" date="2011" name="PLoS ONE">
        <title>The entomopathogenic bacterial endosymbionts xenorhabdus and photorhabdus: convergent lifestyles from divergent genomes.</title>
        <authorList>
            <person name="Chaston J.M."/>
            <person name="Suen G."/>
            <person name="Tucker S.L."/>
            <person name="Andersen A.W."/>
            <person name="Bhasin A."/>
            <person name="Bode E."/>
            <person name="Bode H.B."/>
            <person name="Brachmann A.O."/>
            <person name="Cowles C.E."/>
            <person name="Cowles K.N."/>
            <person name="Darby C."/>
            <person name="de Leon L."/>
            <person name="Drace K."/>
            <person name="Du Z."/>
            <person name="Givaudan A."/>
            <person name="Herbert Tran E.E."/>
            <person name="Jewell K.A."/>
            <person name="Knack J.J."/>
            <person name="Krasomil-Osterfeld K.C."/>
            <person name="Kukor R."/>
            <person name="Lanois A."/>
            <person name="Latreille P."/>
            <person name="Leimgruber N.K."/>
            <person name="Lipke C.M."/>
            <person name="Liu R."/>
            <person name="Lu X."/>
            <person name="Martens E.C."/>
            <person name="Marri P.R."/>
            <person name="Medigue C."/>
            <person name="Menard M.L."/>
            <person name="Miller N.M."/>
            <person name="Morales-Soto N."/>
            <person name="Norton S."/>
            <person name="Ogier J.C."/>
            <person name="Orchard S.S."/>
            <person name="Park D."/>
            <person name="Park Y."/>
            <person name="Qurollo B.A."/>
            <person name="Sugar D.R."/>
            <person name="Richards G.R."/>
            <person name="Rouy Z."/>
            <person name="Slominski B."/>
            <person name="Slominski K."/>
            <person name="Snyder H."/>
            <person name="Tjaden B.C."/>
            <person name="van der Hoeven R."/>
            <person name="Welch R.D."/>
            <person name="Wheeler C."/>
            <person name="Xiang B."/>
            <person name="Barbazuk B."/>
            <person name="Gaudriault S."/>
            <person name="Goodner B."/>
            <person name="Slater S.C."/>
            <person name="Forst S."/>
            <person name="Goldman B.S."/>
            <person name="Goodrich-Blair H."/>
        </authorList>
    </citation>
    <scope>NUCLEOTIDE SEQUENCE [LARGE SCALE GENOMIC DNA]</scope>
    <source>
        <strain evidence="2">ATCC 19061 / DSM 3370 / CCUG 14189 / LMG 1036 / NCIMB 9965 / AN6</strain>
    </source>
</reference>
<accession>D3VGT0</accession>
<dbReference type="GeneID" id="24905099"/>
<proteinExistence type="predicted"/>
<dbReference type="Proteomes" id="UP000008075">
    <property type="component" value="Chromosome"/>
</dbReference>
<gene>
    <name evidence="1" type="ordered locus">XNC1_2457</name>
</gene>